<protein>
    <submittedName>
        <fullName evidence="1">Uncharacterized protein</fullName>
    </submittedName>
</protein>
<reference evidence="1" key="1">
    <citation type="submission" date="2022-05" db="EMBL/GenBank/DDBJ databases">
        <title>The Musa troglodytarum L. genome provides insights into the mechanism of non-climacteric behaviour and enrichment of carotenoids.</title>
        <authorList>
            <person name="Wang J."/>
        </authorList>
    </citation>
    <scope>NUCLEOTIDE SEQUENCE</scope>
    <source>
        <tissue evidence="1">Leaf</tissue>
    </source>
</reference>
<proteinExistence type="predicted"/>
<dbReference type="AlphaFoldDB" id="A0A9E7EJ39"/>
<organism evidence="1 2">
    <name type="scientific">Musa troglodytarum</name>
    <name type="common">fe'i banana</name>
    <dbReference type="NCBI Taxonomy" id="320322"/>
    <lineage>
        <taxon>Eukaryota</taxon>
        <taxon>Viridiplantae</taxon>
        <taxon>Streptophyta</taxon>
        <taxon>Embryophyta</taxon>
        <taxon>Tracheophyta</taxon>
        <taxon>Spermatophyta</taxon>
        <taxon>Magnoliopsida</taxon>
        <taxon>Liliopsida</taxon>
        <taxon>Zingiberales</taxon>
        <taxon>Musaceae</taxon>
        <taxon>Musa</taxon>
    </lineage>
</organism>
<evidence type="ECO:0000313" key="2">
    <source>
        <dbReference type="Proteomes" id="UP001055439"/>
    </source>
</evidence>
<keyword evidence="2" id="KW-1185">Reference proteome</keyword>
<accession>A0A9E7EJ39</accession>
<dbReference type="EMBL" id="CP097502">
    <property type="protein sequence ID" value="URD76803.1"/>
    <property type="molecule type" value="Genomic_DNA"/>
</dbReference>
<dbReference type="Proteomes" id="UP001055439">
    <property type="component" value="Chromosome 1"/>
</dbReference>
<evidence type="ECO:0000313" key="1">
    <source>
        <dbReference type="EMBL" id="URD76803.1"/>
    </source>
</evidence>
<name>A0A9E7EJ39_9LILI</name>
<sequence>MNGTFLRDALASERLDHPGEVHGSVPTRRPKRATWGPTQQWRCSLHAHARVHLRLLPLLLVNGALVASCSKFSSPLLRFFYSRTSLSISSAFAGGTDSPGSLPECGQPSGPLLPPQGGGEKVSLMICGMSESLWGGKGVVGNTVNFWWSYSCTKMMAIRATTMCSCNKTPDSLVLLILLVNMN</sequence>
<gene>
    <name evidence="1" type="ORF">MUK42_37798</name>
</gene>